<evidence type="ECO:0000313" key="3">
    <source>
        <dbReference type="EMBL" id="MFC3996264.1"/>
    </source>
</evidence>
<sequence>MTAWSRVTLVGERRRVDAVLPAQEPVGALLPEVLQLLGDPVSDPAQPLHLATAAGVVLEGDATLAGRSVADGSVLRLIRADDPLPAPIVHEVPEAVGDALDGHRGRWTPVAARWTATCAATALWSALGVMVWAGLGGGTAVAVNATVAVLLVIAGSAIGPTRRESLGTALSIGGAALGCVALWLAAGLYDWPEWVRWNGLAVIAALLVAGLGLTSGLGRGGVVGGGIALLLALLWPVGAVLGLAAVHIAAATVIACVVLLSVLLRVALTLSGLTALDDQRSAGATVTRTDVLTSLFSAHRSMTVGTAAVALAAAVAGLVLAAGFNGWTAGLALLFAVVLASRSRFYPLIAEKATLLAAALVVLVSAALAGAGHAPWAFWTALGLLVAGLAIPIVALAAEPPEFVRARLRRITSRVEAVAVVALIPVALGVFGTYERLLTTF</sequence>
<feature type="transmembrane region" description="Helical" evidence="1">
    <location>
        <begin position="195"/>
        <end position="213"/>
    </location>
</feature>
<feature type="transmembrane region" description="Helical" evidence="1">
    <location>
        <begin position="327"/>
        <end position="346"/>
    </location>
</feature>
<gene>
    <name evidence="3" type="ORF">ACFOVU_10085</name>
</gene>
<feature type="transmembrane region" description="Helical" evidence="1">
    <location>
        <begin position="353"/>
        <end position="370"/>
    </location>
</feature>
<dbReference type="Proteomes" id="UP001595847">
    <property type="component" value="Unassembled WGS sequence"/>
</dbReference>
<feature type="transmembrane region" description="Helical" evidence="1">
    <location>
        <begin position="244"/>
        <end position="264"/>
    </location>
</feature>
<feature type="transmembrane region" description="Helical" evidence="1">
    <location>
        <begin position="417"/>
        <end position="434"/>
    </location>
</feature>
<proteinExistence type="predicted"/>
<feature type="transmembrane region" description="Helical" evidence="1">
    <location>
        <begin position="141"/>
        <end position="159"/>
    </location>
</feature>
<accession>A0ABV8FJH5</accession>
<feature type="transmembrane region" description="Helical" evidence="1">
    <location>
        <begin position="114"/>
        <end position="135"/>
    </location>
</feature>
<protein>
    <submittedName>
        <fullName evidence="3">EsaB/YukD family protein</fullName>
    </submittedName>
</protein>
<dbReference type="InterPro" id="IPR024962">
    <property type="entry name" value="YukD-like"/>
</dbReference>
<reference evidence="4" key="1">
    <citation type="journal article" date="2019" name="Int. J. Syst. Evol. Microbiol.">
        <title>The Global Catalogue of Microorganisms (GCM) 10K type strain sequencing project: providing services to taxonomists for standard genome sequencing and annotation.</title>
        <authorList>
            <consortium name="The Broad Institute Genomics Platform"/>
            <consortium name="The Broad Institute Genome Sequencing Center for Infectious Disease"/>
            <person name="Wu L."/>
            <person name="Ma J."/>
        </authorList>
    </citation>
    <scope>NUCLEOTIDE SEQUENCE [LARGE SCALE GENOMIC DNA]</scope>
    <source>
        <strain evidence="4">TBRC 1826</strain>
    </source>
</reference>
<feature type="transmembrane region" description="Helical" evidence="1">
    <location>
        <begin position="376"/>
        <end position="397"/>
    </location>
</feature>
<dbReference type="Pfam" id="PF19053">
    <property type="entry name" value="EccD"/>
    <property type="match status" value="1"/>
</dbReference>
<dbReference type="InterPro" id="IPR044049">
    <property type="entry name" value="EccD_transm"/>
</dbReference>
<keyword evidence="1" id="KW-0472">Membrane</keyword>
<organism evidence="3 4">
    <name type="scientific">Nocardiopsis sediminis</name>
    <dbReference type="NCBI Taxonomy" id="1778267"/>
    <lineage>
        <taxon>Bacteria</taxon>
        <taxon>Bacillati</taxon>
        <taxon>Actinomycetota</taxon>
        <taxon>Actinomycetes</taxon>
        <taxon>Streptosporangiales</taxon>
        <taxon>Nocardiopsidaceae</taxon>
        <taxon>Nocardiopsis</taxon>
    </lineage>
</organism>
<keyword evidence="1" id="KW-1133">Transmembrane helix</keyword>
<evidence type="ECO:0000259" key="2">
    <source>
        <dbReference type="Pfam" id="PF19053"/>
    </source>
</evidence>
<comment type="caution">
    <text evidence="3">The sequence shown here is derived from an EMBL/GenBank/DDBJ whole genome shotgun (WGS) entry which is preliminary data.</text>
</comment>
<feature type="domain" description="EccD-like transmembrane" evidence="2">
    <location>
        <begin position="113"/>
        <end position="437"/>
    </location>
</feature>
<feature type="transmembrane region" description="Helical" evidence="1">
    <location>
        <begin position="166"/>
        <end position="189"/>
    </location>
</feature>
<evidence type="ECO:0000313" key="4">
    <source>
        <dbReference type="Proteomes" id="UP001595847"/>
    </source>
</evidence>
<keyword evidence="4" id="KW-1185">Reference proteome</keyword>
<feature type="transmembrane region" description="Helical" evidence="1">
    <location>
        <begin position="220"/>
        <end position="238"/>
    </location>
</feature>
<dbReference type="Gene3D" id="3.10.20.90">
    <property type="entry name" value="Phosphatidylinositol 3-kinase Catalytic Subunit, Chain A, domain 1"/>
    <property type="match status" value="1"/>
</dbReference>
<name>A0ABV8FJH5_9ACTN</name>
<keyword evidence="1" id="KW-0812">Transmembrane</keyword>
<dbReference type="RefSeq" id="WP_378532156.1">
    <property type="nucleotide sequence ID" value="NZ_JBHSBH010000007.1"/>
</dbReference>
<evidence type="ECO:0000256" key="1">
    <source>
        <dbReference type="SAM" id="Phobius"/>
    </source>
</evidence>
<dbReference type="Pfam" id="PF08817">
    <property type="entry name" value="YukD"/>
    <property type="match status" value="1"/>
</dbReference>
<dbReference type="EMBL" id="JBHSBH010000007">
    <property type="protein sequence ID" value="MFC3996264.1"/>
    <property type="molecule type" value="Genomic_DNA"/>
</dbReference>
<feature type="transmembrane region" description="Helical" evidence="1">
    <location>
        <begin position="302"/>
        <end position="321"/>
    </location>
</feature>